<sequence>MVTAFSLLLVLIGSIVTVRVLGRKIFLKDVLSEDEKNLESKNKSIAAAVAASVIYAKTNSRRPNTGN</sequence>
<proteinExistence type="predicted"/>
<name>A0A382AWE6_9ZZZZ</name>
<dbReference type="AlphaFoldDB" id="A0A382AWE6"/>
<evidence type="ECO:0000313" key="1">
    <source>
        <dbReference type="EMBL" id="SVB05333.1"/>
    </source>
</evidence>
<accession>A0A382AWE6</accession>
<gene>
    <name evidence="1" type="ORF">METZ01_LOCUS158187</name>
</gene>
<protein>
    <submittedName>
        <fullName evidence="1">Uncharacterized protein</fullName>
    </submittedName>
</protein>
<reference evidence="1" key="1">
    <citation type="submission" date="2018-05" db="EMBL/GenBank/DDBJ databases">
        <authorList>
            <person name="Lanie J.A."/>
            <person name="Ng W.-L."/>
            <person name="Kazmierczak K.M."/>
            <person name="Andrzejewski T.M."/>
            <person name="Davidsen T.M."/>
            <person name="Wayne K.J."/>
            <person name="Tettelin H."/>
            <person name="Glass J.I."/>
            <person name="Rusch D."/>
            <person name="Podicherti R."/>
            <person name="Tsui H.-C.T."/>
            <person name="Winkler M.E."/>
        </authorList>
    </citation>
    <scope>NUCLEOTIDE SEQUENCE</scope>
</reference>
<dbReference type="EMBL" id="UINC01026953">
    <property type="protein sequence ID" value="SVB05333.1"/>
    <property type="molecule type" value="Genomic_DNA"/>
</dbReference>
<organism evidence="1">
    <name type="scientific">marine metagenome</name>
    <dbReference type="NCBI Taxonomy" id="408172"/>
    <lineage>
        <taxon>unclassified sequences</taxon>
        <taxon>metagenomes</taxon>
        <taxon>ecological metagenomes</taxon>
    </lineage>
</organism>